<organism evidence="7 8">
    <name type="scientific">Nezara viridula</name>
    <name type="common">Southern green stink bug</name>
    <name type="synonym">Cimex viridulus</name>
    <dbReference type="NCBI Taxonomy" id="85310"/>
    <lineage>
        <taxon>Eukaryota</taxon>
        <taxon>Metazoa</taxon>
        <taxon>Ecdysozoa</taxon>
        <taxon>Arthropoda</taxon>
        <taxon>Hexapoda</taxon>
        <taxon>Insecta</taxon>
        <taxon>Pterygota</taxon>
        <taxon>Neoptera</taxon>
        <taxon>Paraneoptera</taxon>
        <taxon>Hemiptera</taxon>
        <taxon>Heteroptera</taxon>
        <taxon>Panheteroptera</taxon>
        <taxon>Pentatomomorpha</taxon>
        <taxon>Pentatomoidea</taxon>
        <taxon>Pentatomidae</taxon>
        <taxon>Pentatominae</taxon>
        <taxon>Nezara</taxon>
    </lineage>
</organism>
<keyword evidence="2 5" id="KW-0812">Transmembrane</keyword>
<name>A0A9P0HHK7_NEZVI</name>
<dbReference type="InterPro" id="IPR005828">
    <property type="entry name" value="MFS_sugar_transport-like"/>
</dbReference>
<dbReference type="GO" id="GO:0022857">
    <property type="term" value="F:transmembrane transporter activity"/>
    <property type="evidence" value="ECO:0007669"/>
    <property type="project" value="InterPro"/>
</dbReference>
<evidence type="ECO:0000256" key="3">
    <source>
        <dbReference type="ARBA" id="ARBA00022989"/>
    </source>
</evidence>
<dbReference type="SUPFAM" id="SSF103473">
    <property type="entry name" value="MFS general substrate transporter"/>
    <property type="match status" value="1"/>
</dbReference>
<feature type="transmembrane region" description="Helical" evidence="5">
    <location>
        <begin position="171"/>
        <end position="191"/>
    </location>
</feature>
<dbReference type="Proteomes" id="UP001152798">
    <property type="component" value="Chromosome 5"/>
</dbReference>
<proteinExistence type="predicted"/>
<dbReference type="AlphaFoldDB" id="A0A9P0HHK7"/>
<feature type="transmembrane region" description="Helical" evidence="5">
    <location>
        <begin position="421"/>
        <end position="444"/>
    </location>
</feature>
<keyword evidence="8" id="KW-1185">Reference proteome</keyword>
<evidence type="ECO:0000256" key="2">
    <source>
        <dbReference type="ARBA" id="ARBA00022692"/>
    </source>
</evidence>
<gene>
    <name evidence="7" type="ORF">NEZAVI_LOCUS10853</name>
</gene>
<dbReference type="PANTHER" id="PTHR24064">
    <property type="entry name" value="SOLUTE CARRIER FAMILY 22 MEMBER"/>
    <property type="match status" value="1"/>
</dbReference>
<comment type="subcellular location">
    <subcellularLocation>
        <location evidence="1">Membrane</location>
        <topology evidence="1">Multi-pass membrane protein</topology>
    </subcellularLocation>
</comment>
<feature type="transmembrane region" description="Helical" evidence="5">
    <location>
        <begin position="456"/>
        <end position="476"/>
    </location>
</feature>
<dbReference type="PROSITE" id="PS50850">
    <property type="entry name" value="MFS"/>
    <property type="match status" value="1"/>
</dbReference>
<feature type="transmembrane region" description="Helical" evidence="5">
    <location>
        <begin position="368"/>
        <end position="390"/>
    </location>
</feature>
<protein>
    <recommendedName>
        <fullName evidence="6">Major facilitator superfamily (MFS) profile domain-containing protein</fullName>
    </recommendedName>
</protein>
<keyword evidence="4 5" id="KW-0472">Membrane</keyword>
<accession>A0A9P0HHK7</accession>
<dbReference type="InterPro" id="IPR036259">
    <property type="entry name" value="MFS_trans_sf"/>
</dbReference>
<dbReference type="EMBL" id="OV725081">
    <property type="protein sequence ID" value="CAH1401917.1"/>
    <property type="molecule type" value="Genomic_DNA"/>
</dbReference>
<evidence type="ECO:0000256" key="5">
    <source>
        <dbReference type="SAM" id="Phobius"/>
    </source>
</evidence>
<dbReference type="OrthoDB" id="3936150at2759"/>
<dbReference type="GO" id="GO:0016020">
    <property type="term" value="C:membrane"/>
    <property type="evidence" value="ECO:0007669"/>
    <property type="project" value="UniProtKB-SubCell"/>
</dbReference>
<reference evidence="7" key="1">
    <citation type="submission" date="2022-01" db="EMBL/GenBank/DDBJ databases">
        <authorList>
            <person name="King R."/>
        </authorList>
    </citation>
    <scope>NUCLEOTIDE SEQUENCE</scope>
</reference>
<feature type="transmembrane region" description="Helical" evidence="5">
    <location>
        <begin position="397"/>
        <end position="415"/>
    </location>
</feature>
<feature type="transmembrane region" description="Helical" evidence="5">
    <location>
        <begin position="140"/>
        <end position="159"/>
    </location>
</feature>
<keyword evidence="3 5" id="KW-1133">Transmembrane helix</keyword>
<evidence type="ECO:0000313" key="7">
    <source>
        <dbReference type="EMBL" id="CAH1401917.1"/>
    </source>
</evidence>
<dbReference type="CDD" id="cd17317">
    <property type="entry name" value="MFS_SLC22"/>
    <property type="match status" value="1"/>
</dbReference>
<feature type="domain" description="Major facilitator superfamily (MFS) profile" evidence="6">
    <location>
        <begin position="69"/>
        <end position="509"/>
    </location>
</feature>
<evidence type="ECO:0000259" key="6">
    <source>
        <dbReference type="PROSITE" id="PS50850"/>
    </source>
</evidence>
<feature type="transmembrane region" description="Helical" evidence="5">
    <location>
        <begin position="230"/>
        <end position="248"/>
    </location>
</feature>
<feature type="transmembrane region" description="Helical" evidence="5">
    <location>
        <begin position="254"/>
        <end position="272"/>
    </location>
</feature>
<dbReference type="Pfam" id="PF00083">
    <property type="entry name" value="Sugar_tr"/>
    <property type="match status" value="1"/>
</dbReference>
<feature type="transmembrane region" description="Helical" evidence="5">
    <location>
        <begin position="488"/>
        <end position="504"/>
    </location>
</feature>
<dbReference type="InterPro" id="IPR020846">
    <property type="entry name" value="MFS_dom"/>
</dbReference>
<feature type="transmembrane region" description="Helical" evidence="5">
    <location>
        <begin position="341"/>
        <end position="362"/>
    </location>
</feature>
<evidence type="ECO:0000313" key="8">
    <source>
        <dbReference type="Proteomes" id="UP001152798"/>
    </source>
</evidence>
<feature type="transmembrane region" description="Helical" evidence="5">
    <location>
        <begin position="197"/>
        <end position="218"/>
    </location>
</feature>
<dbReference type="Gene3D" id="1.20.1250.20">
    <property type="entry name" value="MFS general substrate transporter like domains"/>
    <property type="match status" value="1"/>
</dbReference>
<evidence type="ECO:0000256" key="4">
    <source>
        <dbReference type="ARBA" id="ARBA00023136"/>
    </source>
</evidence>
<sequence>MTATEREDAVSQCIGEFGRWQLLMTFLLSLFNFPCTFHIFATTFEAAPADFRCAKPSYSPLTQDQWLNVSTVTGIVGGKLKIDGCRIKNLDYRLSYEELIRTEPNDTRPCSSWDYDTSQFGETIVTEWNLVCEREQLSNIAEMMFLLGVAIGGFACGLFSDKFGRKKTLMVSLLVQIMIGVAIAFTPWYSLYLVFRFILGIFSVSVVFSGFVLCMELVGGKWLTISGVSYLFPLPLGYITISGIAYFIKGWRSLQLAITLPALAFLPLWWVLPESPRWLLTMCQGERVISVLKKAARFNGKELPGNADKIIKQSMARSGEQPPKVGALDLFRTAYMRKISLLLYVVWFCVYLVYYGLVLNLSNLGGDVYVNSIISGAVEFPAIAVSILFLLKMGRRWPLSLTTAGAGIACLMTVVVKNDDWLRLALAMVGRLCISSSNVVMPVFTAELFPTSMRNLGVGSSNAPAGVALILVPYLWNMAGMNENMPMAVLGLCGVLGGAAVLLLPETGGLVEDIGQT</sequence>
<evidence type="ECO:0000256" key="1">
    <source>
        <dbReference type="ARBA" id="ARBA00004141"/>
    </source>
</evidence>